<name>A0AAU1U2I5_9ACTN</name>
<keyword evidence="3" id="KW-0813">Transport</keyword>
<gene>
    <name evidence="3" type="ORF">OHU69_11575</name>
</gene>
<keyword evidence="1" id="KW-1133">Transmembrane helix</keyword>
<dbReference type="AlphaFoldDB" id="A0AAU1U2I5"/>
<keyword evidence="3" id="KW-0407">Ion channel</keyword>
<dbReference type="InterPro" id="IPR013099">
    <property type="entry name" value="K_chnl_dom"/>
</dbReference>
<feature type="transmembrane region" description="Helical" evidence="1">
    <location>
        <begin position="146"/>
        <end position="170"/>
    </location>
</feature>
<evidence type="ECO:0000256" key="1">
    <source>
        <dbReference type="SAM" id="Phobius"/>
    </source>
</evidence>
<feature type="transmembrane region" description="Helical" evidence="1">
    <location>
        <begin position="84"/>
        <end position="106"/>
    </location>
</feature>
<keyword evidence="1" id="KW-0472">Membrane</keyword>
<dbReference type="EMBL" id="CP108195">
    <property type="protein sequence ID" value="WTS11625.1"/>
    <property type="molecule type" value="Genomic_DNA"/>
</dbReference>
<protein>
    <submittedName>
        <fullName evidence="3">Potassium channel family protein</fullName>
    </submittedName>
</protein>
<dbReference type="Gene3D" id="1.10.287.70">
    <property type="match status" value="1"/>
</dbReference>
<evidence type="ECO:0000313" key="3">
    <source>
        <dbReference type="EMBL" id="WTS11625.1"/>
    </source>
</evidence>
<feature type="transmembrane region" description="Helical" evidence="1">
    <location>
        <begin position="52"/>
        <end position="72"/>
    </location>
</feature>
<evidence type="ECO:0000259" key="2">
    <source>
        <dbReference type="Pfam" id="PF07885"/>
    </source>
</evidence>
<accession>A0AAU1U2I5</accession>
<dbReference type="GO" id="GO:0034220">
    <property type="term" value="P:monoatomic ion transmembrane transport"/>
    <property type="evidence" value="ECO:0007669"/>
    <property type="project" value="UniProtKB-KW"/>
</dbReference>
<proteinExistence type="predicted"/>
<dbReference type="SUPFAM" id="SSF81324">
    <property type="entry name" value="Voltage-gated potassium channels"/>
    <property type="match status" value="1"/>
</dbReference>
<reference evidence="3" key="1">
    <citation type="submission" date="2022-10" db="EMBL/GenBank/DDBJ databases">
        <title>The complete genomes of actinobacterial strains from the NBC collection.</title>
        <authorList>
            <person name="Joergensen T.S."/>
            <person name="Alvarez Arevalo M."/>
            <person name="Sterndorff E.B."/>
            <person name="Faurdal D."/>
            <person name="Vuksanovic O."/>
            <person name="Mourched A.-S."/>
            <person name="Charusanti P."/>
            <person name="Shaw S."/>
            <person name="Blin K."/>
            <person name="Weber T."/>
        </authorList>
    </citation>
    <scope>NUCLEOTIDE SEQUENCE</scope>
    <source>
        <strain evidence="3">NBC_00119</strain>
    </source>
</reference>
<feature type="domain" description="Potassium channel" evidence="2">
    <location>
        <begin position="94"/>
        <end position="170"/>
    </location>
</feature>
<keyword evidence="1" id="KW-0812">Transmembrane</keyword>
<keyword evidence="3" id="KW-0406">Ion transport</keyword>
<feature type="transmembrane region" description="Helical" evidence="1">
    <location>
        <begin position="20"/>
        <end position="40"/>
    </location>
</feature>
<dbReference type="Pfam" id="PF07885">
    <property type="entry name" value="Ion_trans_2"/>
    <property type="match status" value="1"/>
</dbReference>
<organism evidence="3">
    <name type="scientific">Streptomyces sp. NBC_00119</name>
    <dbReference type="NCBI Taxonomy" id="2975659"/>
    <lineage>
        <taxon>Bacteria</taxon>
        <taxon>Bacillati</taxon>
        <taxon>Actinomycetota</taxon>
        <taxon>Actinomycetes</taxon>
        <taxon>Kitasatosporales</taxon>
        <taxon>Streptomycetaceae</taxon>
        <taxon>Streptomyces</taxon>
    </lineage>
</organism>
<sequence length="189" mass="20331">MFIPKPLRSLPPAQRRRLALLAFVRILATSLGLVALYYLAPLQQLEELSVPVPASLSVALLILAGVVTWEVISITRADYPAIRAAEALSVTTPLFLLLFAAAYFILAQDNPANFSSHTLTRTDTLYFTVSTFTTVGFGDITATSEAAHLIVTVQMLLDLLVLGLGLRLFVGAVRTGESRLSDTATDASP</sequence>